<feature type="compositionally biased region" description="Low complexity" evidence="1">
    <location>
        <begin position="174"/>
        <end position="196"/>
    </location>
</feature>
<evidence type="ECO:0000256" key="1">
    <source>
        <dbReference type="SAM" id="MobiDB-lite"/>
    </source>
</evidence>
<feature type="signal peptide" evidence="2">
    <location>
        <begin position="1"/>
        <end position="30"/>
    </location>
</feature>
<accession>A0A1H4TUZ3</accession>
<dbReference type="PROSITE" id="PS51782">
    <property type="entry name" value="LYSM"/>
    <property type="match status" value="5"/>
</dbReference>
<dbReference type="RefSeq" id="WP_091187974.1">
    <property type="nucleotide sequence ID" value="NZ_FNRY01000002.1"/>
</dbReference>
<dbReference type="Gene3D" id="3.10.350.10">
    <property type="entry name" value="LysM domain"/>
    <property type="match status" value="5"/>
</dbReference>
<dbReference type="PANTHER" id="PTHR33734:SF22">
    <property type="entry name" value="MEMBRANE-BOUND LYTIC MUREIN TRANSGLYCOSYLASE D"/>
    <property type="match status" value="1"/>
</dbReference>
<feature type="chain" id="PRO_5039398094" evidence="2">
    <location>
        <begin position="31"/>
        <end position="570"/>
    </location>
</feature>
<dbReference type="OrthoDB" id="5171895at2"/>
<gene>
    <name evidence="4" type="ORF">SAMN04489806_3327</name>
</gene>
<feature type="region of interest" description="Disordered" evidence="1">
    <location>
        <begin position="325"/>
        <end position="371"/>
    </location>
</feature>
<dbReference type="SUPFAM" id="SSF54106">
    <property type="entry name" value="LysM domain"/>
    <property type="match status" value="5"/>
</dbReference>
<feature type="domain" description="LysM" evidence="3">
    <location>
        <begin position="366"/>
        <end position="410"/>
    </location>
</feature>
<dbReference type="EMBL" id="FNRY01000002">
    <property type="protein sequence ID" value="SEC60285.1"/>
    <property type="molecule type" value="Genomic_DNA"/>
</dbReference>
<name>A0A1H4TUZ3_9MICO</name>
<evidence type="ECO:0000256" key="2">
    <source>
        <dbReference type="SAM" id="SignalP"/>
    </source>
</evidence>
<keyword evidence="2" id="KW-0732">Signal</keyword>
<feature type="domain" description="LysM" evidence="3">
    <location>
        <begin position="198"/>
        <end position="242"/>
    </location>
</feature>
<dbReference type="PANTHER" id="PTHR33734">
    <property type="entry name" value="LYSM DOMAIN-CONTAINING GPI-ANCHORED PROTEIN 2"/>
    <property type="match status" value="1"/>
</dbReference>
<dbReference type="SMART" id="SM00257">
    <property type="entry name" value="LysM"/>
    <property type="match status" value="5"/>
</dbReference>
<dbReference type="InterPro" id="IPR036779">
    <property type="entry name" value="LysM_dom_sf"/>
</dbReference>
<dbReference type="GO" id="GO:0008932">
    <property type="term" value="F:lytic endotransglycosylase activity"/>
    <property type="evidence" value="ECO:0007669"/>
    <property type="project" value="TreeGrafter"/>
</dbReference>
<feature type="domain" description="LysM" evidence="3">
    <location>
        <begin position="127"/>
        <end position="171"/>
    </location>
</feature>
<feature type="domain" description="LysM" evidence="3">
    <location>
        <begin position="279"/>
        <end position="323"/>
    </location>
</feature>
<proteinExistence type="predicted"/>
<evidence type="ECO:0000313" key="5">
    <source>
        <dbReference type="Proteomes" id="UP000199183"/>
    </source>
</evidence>
<protein>
    <submittedName>
        <fullName evidence="4">LysM repeat-containing protein</fullName>
    </submittedName>
</protein>
<dbReference type="Pfam" id="PF01476">
    <property type="entry name" value="LysM"/>
    <property type="match status" value="5"/>
</dbReference>
<feature type="domain" description="LysM" evidence="3">
    <location>
        <begin position="61"/>
        <end position="105"/>
    </location>
</feature>
<dbReference type="STRING" id="640635.SAMN04489806_3327"/>
<sequence>MPTAAVTKRMIPVALLSAITAGLHLVPMTAQEHSPLERGDDFSTDAFGTTAATKTTAAAPANYTVAADDTISSIAERFGLDARAVAALNGLSVSGAVHEGQNLALIVTGAPAAVAATPFATAKSASATYTVRSGDTVSRIAAKYGVATQSVLTANKLGWNSLIFPGQKLSIPGASSSSPAPAAAKPTSKPAAKPSSGGSYTVKSGDTVSRIAAKHGVSTQSVLTANKLGWSSIIYPGQKLTIPGSSTASTSAPAKPSAPSKGTSSSNSNASKGGSSASGSYTVKSGDTVSGIAARHGVSTQSVLTANKLKLSSIIYPGQRLMIPGSSSGSSSSTPSTPSKGTSNSGSSNSGASKDTGSTGGSSSATSHTVVSGDTVSRIAAKYGVSVQAILDANGLTWSSIIYPGQKLALTGSSSGSSGGATTKPSTPAQPESTTDKVTPLTATMAKNAQTIINVGRSLGVSDYGLVIALAAAMQESSLRNVDYGDRDSLGLFQQRPSQGWGSEEQVMDPTYATTAFFAGVKGKTRGLLDIKGWQNMTVTQAAQAVQVSAFPNAYAKWETSARAWLSQLG</sequence>
<organism evidence="4 5">
    <name type="scientific">Paramicrobacterium humi</name>
    <dbReference type="NCBI Taxonomy" id="640635"/>
    <lineage>
        <taxon>Bacteria</taxon>
        <taxon>Bacillati</taxon>
        <taxon>Actinomycetota</taxon>
        <taxon>Actinomycetes</taxon>
        <taxon>Micrococcales</taxon>
        <taxon>Microbacteriaceae</taxon>
        <taxon>Paramicrobacterium</taxon>
    </lineage>
</organism>
<reference evidence="4 5" key="1">
    <citation type="submission" date="2016-10" db="EMBL/GenBank/DDBJ databases">
        <authorList>
            <person name="de Groot N.N."/>
        </authorList>
    </citation>
    <scope>NUCLEOTIDE SEQUENCE [LARGE SCALE GENOMIC DNA]</scope>
    <source>
        <strain evidence="4 5">DSM 21799</strain>
    </source>
</reference>
<dbReference type="CDD" id="cd00118">
    <property type="entry name" value="LysM"/>
    <property type="match status" value="5"/>
</dbReference>
<feature type="compositionally biased region" description="Polar residues" evidence="1">
    <location>
        <begin position="429"/>
        <end position="438"/>
    </location>
</feature>
<dbReference type="Proteomes" id="UP000199183">
    <property type="component" value="Unassembled WGS sequence"/>
</dbReference>
<evidence type="ECO:0000259" key="3">
    <source>
        <dbReference type="PROSITE" id="PS51782"/>
    </source>
</evidence>
<keyword evidence="5" id="KW-1185">Reference proteome</keyword>
<dbReference type="InterPro" id="IPR018392">
    <property type="entry name" value="LysM"/>
</dbReference>
<feature type="region of interest" description="Disordered" evidence="1">
    <location>
        <begin position="174"/>
        <end position="202"/>
    </location>
</feature>
<evidence type="ECO:0000313" key="4">
    <source>
        <dbReference type="EMBL" id="SEC60285.1"/>
    </source>
</evidence>
<dbReference type="AlphaFoldDB" id="A0A1H4TUZ3"/>
<feature type="compositionally biased region" description="Low complexity" evidence="1">
    <location>
        <begin position="244"/>
        <end position="280"/>
    </location>
</feature>
<feature type="region of interest" description="Disordered" evidence="1">
    <location>
        <begin position="244"/>
        <end position="281"/>
    </location>
</feature>
<feature type="region of interest" description="Disordered" evidence="1">
    <location>
        <begin position="412"/>
        <end position="438"/>
    </location>
</feature>
<feature type="compositionally biased region" description="Low complexity" evidence="1">
    <location>
        <begin position="412"/>
        <end position="427"/>
    </location>
</feature>